<dbReference type="RefSeq" id="WP_146513042.1">
    <property type="nucleotide sequence ID" value="NZ_SJPI01000001.1"/>
</dbReference>
<dbReference type="AlphaFoldDB" id="A0A5C5WPD5"/>
<feature type="region of interest" description="Disordered" evidence="1">
    <location>
        <begin position="158"/>
        <end position="178"/>
    </location>
</feature>
<name>A0A5C5WPD5_9BACT</name>
<keyword evidence="2" id="KW-0472">Membrane</keyword>
<evidence type="ECO:0000256" key="2">
    <source>
        <dbReference type="SAM" id="Phobius"/>
    </source>
</evidence>
<dbReference type="Proteomes" id="UP000316598">
    <property type="component" value="Unassembled WGS sequence"/>
</dbReference>
<evidence type="ECO:0000256" key="1">
    <source>
        <dbReference type="SAM" id="MobiDB-lite"/>
    </source>
</evidence>
<accession>A0A5C5WPD5</accession>
<proteinExistence type="predicted"/>
<keyword evidence="2" id="KW-1133">Transmembrane helix</keyword>
<sequence length="319" mass="35240">MQTDFTLSQTHQRHGYVLLVVIAVCIVVVTVLSSLAKISLRASLDAADAERSLQKRWGQVSLERAMLPSAALLFQQLEESHLEQKTGPPPKTVRSAITLGNITFDVLLGDEDAKLNLNALYHHTGLEKTQRSVETLTGPNGRQVIRLLPSVSPQQISRESVRLSLRDDDADDETAGPPNAFRSWGEVFDLSNLQRLTGSPIALPNVTTEMTCWGNGQLNLRRASDESILAVVSSVVQDAGAKRLLKRFRQSPTISMDILLLSEVSNPNNRDKLTRLLSETSTNFSIWISASSTTDRDRMTFSVTQRDDDGTLTQSRFAL</sequence>
<keyword evidence="2" id="KW-0812">Transmembrane</keyword>
<organism evidence="3 4">
    <name type="scientific">Rubripirellula amarantea</name>
    <dbReference type="NCBI Taxonomy" id="2527999"/>
    <lineage>
        <taxon>Bacteria</taxon>
        <taxon>Pseudomonadati</taxon>
        <taxon>Planctomycetota</taxon>
        <taxon>Planctomycetia</taxon>
        <taxon>Pirellulales</taxon>
        <taxon>Pirellulaceae</taxon>
        <taxon>Rubripirellula</taxon>
    </lineage>
</organism>
<evidence type="ECO:0000313" key="3">
    <source>
        <dbReference type="EMBL" id="TWT52714.1"/>
    </source>
</evidence>
<dbReference type="EMBL" id="SJPI01000001">
    <property type="protein sequence ID" value="TWT52714.1"/>
    <property type="molecule type" value="Genomic_DNA"/>
</dbReference>
<protein>
    <recommendedName>
        <fullName evidence="5">General secretion pathway protein K</fullName>
    </recommendedName>
</protein>
<gene>
    <name evidence="3" type="ORF">Pla22_03400</name>
</gene>
<reference evidence="3 4" key="1">
    <citation type="submission" date="2019-02" db="EMBL/GenBank/DDBJ databases">
        <title>Deep-cultivation of Planctomycetes and their phenomic and genomic characterization uncovers novel biology.</title>
        <authorList>
            <person name="Wiegand S."/>
            <person name="Jogler M."/>
            <person name="Boedeker C."/>
            <person name="Pinto D."/>
            <person name="Vollmers J."/>
            <person name="Rivas-Marin E."/>
            <person name="Kohn T."/>
            <person name="Peeters S.H."/>
            <person name="Heuer A."/>
            <person name="Rast P."/>
            <person name="Oberbeckmann S."/>
            <person name="Bunk B."/>
            <person name="Jeske O."/>
            <person name="Meyerdierks A."/>
            <person name="Storesund J.E."/>
            <person name="Kallscheuer N."/>
            <person name="Luecker S."/>
            <person name="Lage O.M."/>
            <person name="Pohl T."/>
            <person name="Merkel B.J."/>
            <person name="Hornburger P."/>
            <person name="Mueller R.-W."/>
            <person name="Bruemmer F."/>
            <person name="Labrenz M."/>
            <person name="Spormann A.M."/>
            <person name="Op Den Camp H."/>
            <person name="Overmann J."/>
            <person name="Amann R."/>
            <person name="Jetten M.S.M."/>
            <person name="Mascher T."/>
            <person name="Medema M.H."/>
            <person name="Devos D.P."/>
            <person name="Kaster A.-K."/>
            <person name="Ovreas L."/>
            <person name="Rohde M."/>
            <person name="Galperin M.Y."/>
            <person name="Jogler C."/>
        </authorList>
    </citation>
    <scope>NUCLEOTIDE SEQUENCE [LARGE SCALE GENOMIC DNA]</scope>
    <source>
        <strain evidence="3 4">Pla22</strain>
    </source>
</reference>
<comment type="caution">
    <text evidence="3">The sequence shown here is derived from an EMBL/GenBank/DDBJ whole genome shotgun (WGS) entry which is preliminary data.</text>
</comment>
<evidence type="ECO:0000313" key="4">
    <source>
        <dbReference type="Proteomes" id="UP000316598"/>
    </source>
</evidence>
<evidence type="ECO:0008006" key="5">
    <source>
        <dbReference type="Google" id="ProtNLM"/>
    </source>
</evidence>
<feature type="transmembrane region" description="Helical" evidence="2">
    <location>
        <begin position="15"/>
        <end position="36"/>
    </location>
</feature>
<dbReference type="OrthoDB" id="255923at2"/>
<keyword evidence="4" id="KW-1185">Reference proteome</keyword>